<keyword evidence="1 2" id="KW-0456">Lyase</keyword>
<dbReference type="InterPro" id="IPR013785">
    <property type="entry name" value="Aldolase_TIM"/>
</dbReference>
<dbReference type="PANTHER" id="PTHR12128:SF72">
    <property type="entry name" value="DIHYDRODIPICOLINATE SYNTHASE"/>
    <property type="match status" value="1"/>
</dbReference>
<dbReference type="RefSeq" id="WP_108178947.1">
    <property type="nucleotide sequence ID" value="NZ_PZZL01000009.1"/>
</dbReference>
<evidence type="ECO:0000256" key="3">
    <source>
        <dbReference type="PIRSR" id="PIRSR001365-1"/>
    </source>
</evidence>
<protein>
    <submittedName>
        <fullName evidence="4">4-hydroxy-tetrahydrodipicolinate synthase</fullName>
    </submittedName>
</protein>
<dbReference type="CDD" id="cd00408">
    <property type="entry name" value="DHDPS-like"/>
    <property type="match status" value="1"/>
</dbReference>
<dbReference type="PANTHER" id="PTHR12128">
    <property type="entry name" value="DIHYDRODIPICOLINATE SYNTHASE"/>
    <property type="match status" value="1"/>
</dbReference>
<sequence>MTTIADRLRGIHAATIVPMTAHFAVDEARLAEHIAAVSHVPGIRGLLVNGHAGENFVLSSAEKRRVVEIARQVAPAECLICSGVNAESSLKAADDARDAEAAGADILLIFPPNAFALSHDPAAVLLHHEIIAEGCSLPLLVYGAPVGAGHMAYRPEVLTALAANPRFVGVKEGSWEVATYEQNLRLLKAARPDFVVMGSGDEHLLTSYIIGSAGSQVSLAAVAPELCAAFFAAADAGDWAEARRLHERIYPLAVAIYRDAPGGRATARLKACLQLLGRLPNAVVRPPQPPATATEIAALTTALAAAGIS</sequence>
<dbReference type="Proteomes" id="UP000241808">
    <property type="component" value="Unassembled WGS sequence"/>
</dbReference>
<feature type="active site" description="Schiff-base intermediate with substrate" evidence="3">
    <location>
        <position position="171"/>
    </location>
</feature>
<evidence type="ECO:0000313" key="4">
    <source>
        <dbReference type="EMBL" id="PTM51851.1"/>
    </source>
</evidence>
<dbReference type="OrthoDB" id="199953at2"/>
<proteinExistence type="inferred from homology"/>
<dbReference type="SMART" id="SM01130">
    <property type="entry name" value="DHDPS"/>
    <property type="match status" value="1"/>
</dbReference>
<organism evidence="4 5">
    <name type="scientific">Phreatobacter oligotrophus</name>
    <dbReference type="NCBI Taxonomy" id="1122261"/>
    <lineage>
        <taxon>Bacteria</taxon>
        <taxon>Pseudomonadati</taxon>
        <taxon>Pseudomonadota</taxon>
        <taxon>Alphaproteobacteria</taxon>
        <taxon>Hyphomicrobiales</taxon>
        <taxon>Phreatobacteraceae</taxon>
        <taxon>Phreatobacter</taxon>
    </lineage>
</organism>
<dbReference type="InterPro" id="IPR002220">
    <property type="entry name" value="DapA-like"/>
</dbReference>
<dbReference type="Pfam" id="PF00701">
    <property type="entry name" value="DHDPS"/>
    <property type="match status" value="1"/>
</dbReference>
<dbReference type="EMBL" id="PZZL01000009">
    <property type="protein sequence ID" value="PTM51851.1"/>
    <property type="molecule type" value="Genomic_DNA"/>
</dbReference>
<evidence type="ECO:0000256" key="2">
    <source>
        <dbReference type="PIRNR" id="PIRNR001365"/>
    </source>
</evidence>
<dbReference type="GO" id="GO:0008840">
    <property type="term" value="F:4-hydroxy-tetrahydrodipicolinate synthase activity"/>
    <property type="evidence" value="ECO:0007669"/>
    <property type="project" value="TreeGrafter"/>
</dbReference>
<accession>A0A2T4YYQ4</accession>
<keyword evidence="5" id="KW-1185">Reference proteome</keyword>
<dbReference type="PIRSF" id="PIRSF001365">
    <property type="entry name" value="DHDPS"/>
    <property type="match status" value="1"/>
</dbReference>
<comment type="similarity">
    <text evidence="2">Belongs to the DapA family.</text>
</comment>
<reference evidence="4 5" key="1">
    <citation type="submission" date="2018-04" db="EMBL/GenBank/DDBJ databases">
        <title>Genomic Encyclopedia of Archaeal and Bacterial Type Strains, Phase II (KMG-II): from individual species to whole genera.</title>
        <authorList>
            <person name="Goeker M."/>
        </authorList>
    </citation>
    <scope>NUCLEOTIDE SEQUENCE [LARGE SCALE GENOMIC DNA]</scope>
    <source>
        <strain evidence="4 5">DSM 25521</strain>
    </source>
</reference>
<feature type="active site" description="Proton donor/acceptor" evidence="3">
    <location>
        <position position="142"/>
    </location>
</feature>
<dbReference type="SUPFAM" id="SSF51569">
    <property type="entry name" value="Aldolase"/>
    <property type="match status" value="1"/>
</dbReference>
<name>A0A2T4YYQ4_9HYPH</name>
<dbReference type="Gene3D" id="3.20.20.70">
    <property type="entry name" value="Aldolase class I"/>
    <property type="match status" value="1"/>
</dbReference>
<gene>
    <name evidence="4" type="ORF">C8P69_109139</name>
</gene>
<comment type="caution">
    <text evidence="4">The sequence shown here is derived from an EMBL/GenBank/DDBJ whole genome shotgun (WGS) entry which is preliminary data.</text>
</comment>
<dbReference type="AlphaFoldDB" id="A0A2T4YYQ4"/>
<evidence type="ECO:0000256" key="1">
    <source>
        <dbReference type="ARBA" id="ARBA00023239"/>
    </source>
</evidence>
<evidence type="ECO:0000313" key="5">
    <source>
        <dbReference type="Proteomes" id="UP000241808"/>
    </source>
</evidence>